<proteinExistence type="predicted"/>
<dbReference type="EMBL" id="HBKN01036164">
    <property type="protein sequence ID" value="CAE2322541.1"/>
    <property type="molecule type" value="Transcribed_RNA"/>
</dbReference>
<protein>
    <submittedName>
        <fullName evidence="1">Uncharacterized protein</fullName>
    </submittedName>
</protein>
<organism evidence="1">
    <name type="scientific">Guillardia theta</name>
    <name type="common">Cryptophyte</name>
    <name type="synonym">Cryptomonas phi</name>
    <dbReference type="NCBI Taxonomy" id="55529"/>
    <lineage>
        <taxon>Eukaryota</taxon>
        <taxon>Cryptophyceae</taxon>
        <taxon>Pyrenomonadales</taxon>
        <taxon>Geminigeraceae</taxon>
        <taxon>Guillardia</taxon>
    </lineage>
</organism>
<gene>
    <name evidence="1" type="ORF">GTHE00462_LOCUS28233</name>
</gene>
<reference evidence="1" key="1">
    <citation type="submission" date="2021-01" db="EMBL/GenBank/DDBJ databases">
        <authorList>
            <person name="Corre E."/>
            <person name="Pelletier E."/>
            <person name="Niang G."/>
            <person name="Scheremetjew M."/>
            <person name="Finn R."/>
            <person name="Kale V."/>
            <person name="Holt S."/>
            <person name="Cochrane G."/>
            <person name="Meng A."/>
            <person name="Brown T."/>
            <person name="Cohen L."/>
        </authorList>
    </citation>
    <scope>NUCLEOTIDE SEQUENCE</scope>
    <source>
        <strain evidence="1">CCMP 2712</strain>
    </source>
</reference>
<name>A0A7S4U684_GUITH</name>
<accession>A0A7S4U684</accession>
<dbReference type="AlphaFoldDB" id="A0A7S4U684"/>
<evidence type="ECO:0000313" key="1">
    <source>
        <dbReference type="EMBL" id="CAE2322541.1"/>
    </source>
</evidence>
<sequence length="146" mass="16376">MRFLPCCLHQDDTENRNSNGNFNSEAACCPSACSLQGGPELPASHHAVASSGQQGAAAHPCCSEDGKGTIEDLQLDVRSSEEKARGAIEQLSHWRNLINNHPDDPLCFFWKEQVLSLEKQRQRHERCGMKRIHEGQEEGRKHKFAR</sequence>